<dbReference type="Pfam" id="PF12679">
    <property type="entry name" value="ABC2_membrane_2"/>
    <property type="match status" value="1"/>
</dbReference>
<keyword evidence="1" id="KW-0472">Membrane</keyword>
<dbReference type="Proteomes" id="UP001595821">
    <property type="component" value="Unassembled WGS sequence"/>
</dbReference>
<evidence type="ECO:0000313" key="3">
    <source>
        <dbReference type="Proteomes" id="UP001595821"/>
    </source>
</evidence>
<accession>A0ABD5P514</accession>
<sequence>MNWGLVAGKDVRDSIRSRQLYVLCVLFGVTGVALAWTHARQAGRGFADPLDIVRVLLVVATVLVPATGLMLAHEAIVKPRTSGEYALLLGLPHSRLDLVAGTYAGRVTTLTISLVGGVVATAAATALFGATVPTVALGEFALATAILGVAYVAIGIAVSASVRSTTWAAVCAFGAFMLFIFLWRLVPGGVAYLVHGFEVPPTEPSWLPYVRALSPSVAYEQVAEAYVLEQGSVVEPLYALAVLVCWTCFAPVVGYLRFKRSDL</sequence>
<reference evidence="2 3" key="1">
    <citation type="journal article" date="2014" name="Int. J. Syst. Evol. Microbiol.">
        <title>Complete genome sequence of Corynebacterium casei LMG S-19264T (=DSM 44701T), isolated from a smear-ripened cheese.</title>
        <authorList>
            <consortium name="US DOE Joint Genome Institute (JGI-PGF)"/>
            <person name="Walter F."/>
            <person name="Albersmeier A."/>
            <person name="Kalinowski J."/>
            <person name="Ruckert C."/>
        </authorList>
    </citation>
    <scope>NUCLEOTIDE SEQUENCE [LARGE SCALE GENOMIC DNA]</scope>
    <source>
        <strain evidence="2 3">IBRC-M 10912</strain>
    </source>
</reference>
<dbReference type="AlphaFoldDB" id="A0ABD5P514"/>
<feature type="transmembrane region" description="Helical" evidence="1">
    <location>
        <begin position="140"/>
        <end position="160"/>
    </location>
</feature>
<comment type="caution">
    <text evidence="2">The sequence shown here is derived from an EMBL/GenBank/DDBJ whole genome shotgun (WGS) entry which is preliminary data.</text>
</comment>
<feature type="transmembrane region" description="Helical" evidence="1">
    <location>
        <begin position="103"/>
        <end position="128"/>
    </location>
</feature>
<dbReference type="PANTHER" id="PTHR43471">
    <property type="entry name" value="ABC TRANSPORTER PERMEASE"/>
    <property type="match status" value="1"/>
</dbReference>
<dbReference type="EMBL" id="JBHSDJ010000131">
    <property type="protein sequence ID" value="MFC4249247.1"/>
    <property type="molecule type" value="Genomic_DNA"/>
</dbReference>
<evidence type="ECO:0000256" key="1">
    <source>
        <dbReference type="SAM" id="Phobius"/>
    </source>
</evidence>
<feature type="transmembrane region" description="Helical" evidence="1">
    <location>
        <begin position="237"/>
        <end position="258"/>
    </location>
</feature>
<feature type="transmembrane region" description="Helical" evidence="1">
    <location>
        <begin position="167"/>
        <end position="186"/>
    </location>
</feature>
<protein>
    <submittedName>
        <fullName evidence="2">ABC transporter permease subunit</fullName>
    </submittedName>
</protein>
<feature type="transmembrane region" description="Helical" evidence="1">
    <location>
        <begin position="20"/>
        <end position="39"/>
    </location>
</feature>
<dbReference type="GO" id="GO:0005886">
    <property type="term" value="C:plasma membrane"/>
    <property type="evidence" value="ECO:0007669"/>
    <property type="project" value="UniProtKB-SubCell"/>
</dbReference>
<keyword evidence="1" id="KW-1133">Transmembrane helix</keyword>
<organism evidence="2 3">
    <name type="scientific">Natribaculum luteum</name>
    <dbReference type="NCBI Taxonomy" id="1586232"/>
    <lineage>
        <taxon>Archaea</taxon>
        <taxon>Methanobacteriati</taxon>
        <taxon>Methanobacteriota</taxon>
        <taxon>Stenosarchaea group</taxon>
        <taxon>Halobacteria</taxon>
        <taxon>Halobacteriales</taxon>
        <taxon>Natrialbaceae</taxon>
        <taxon>Natribaculum</taxon>
    </lineage>
</organism>
<evidence type="ECO:0000313" key="2">
    <source>
        <dbReference type="EMBL" id="MFC4249247.1"/>
    </source>
</evidence>
<proteinExistence type="predicted"/>
<dbReference type="GeneID" id="71853069"/>
<dbReference type="RefSeq" id="WP_246972557.1">
    <property type="nucleotide sequence ID" value="NZ_CP095397.1"/>
</dbReference>
<name>A0ABD5P514_9EURY</name>
<gene>
    <name evidence="2" type="ORF">ACFOZ7_20335</name>
</gene>
<dbReference type="PANTHER" id="PTHR43471:SF1">
    <property type="entry name" value="ABC TRANSPORTER PERMEASE PROTEIN NOSY-RELATED"/>
    <property type="match status" value="1"/>
</dbReference>
<feature type="transmembrane region" description="Helical" evidence="1">
    <location>
        <begin position="51"/>
        <end position="72"/>
    </location>
</feature>
<keyword evidence="1" id="KW-0812">Transmembrane</keyword>